<dbReference type="Proteomes" id="UP000053097">
    <property type="component" value="Unassembled WGS sequence"/>
</dbReference>
<gene>
    <name evidence="1" type="ORF">X777_06918</name>
</gene>
<evidence type="ECO:0000313" key="2">
    <source>
        <dbReference type="Proteomes" id="UP000053097"/>
    </source>
</evidence>
<sequence length="134" mass="14830">MLKFGKDKLTSTYVTAPCELLETYWKRFMDGHHALLAHAGIEISDYITENHYGLAEESNLDVKSKLASLLKRSEPASPSSDSASSSGLLKQIQLSRISLPTFSGDQLAWEGFRDLFKSLVHNVDGLAPVQKMTT</sequence>
<protein>
    <submittedName>
        <fullName evidence="1">Uncharacterized protein</fullName>
    </submittedName>
</protein>
<dbReference type="AlphaFoldDB" id="A0A026WCG1"/>
<name>A0A026WCG1_OOCBI</name>
<keyword evidence="2" id="KW-1185">Reference proteome</keyword>
<evidence type="ECO:0000313" key="1">
    <source>
        <dbReference type="EMBL" id="EZA53608.1"/>
    </source>
</evidence>
<dbReference type="EMBL" id="KK107277">
    <property type="protein sequence ID" value="EZA53608.1"/>
    <property type="molecule type" value="Genomic_DNA"/>
</dbReference>
<organism evidence="1 2">
    <name type="scientific">Ooceraea biroi</name>
    <name type="common">Clonal raider ant</name>
    <name type="synonym">Cerapachys biroi</name>
    <dbReference type="NCBI Taxonomy" id="2015173"/>
    <lineage>
        <taxon>Eukaryota</taxon>
        <taxon>Metazoa</taxon>
        <taxon>Ecdysozoa</taxon>
        <taxon>Arthropoda</taxon>
        <taxon>Hexapoda</taxon>
        <taxon>Insecta</taxon>
        <taxon>Pterygota</taxon>
        <taxon>Neoptera</taxon>
        <taxon>Endopterygota</taxon>
        <taxon>Hymenoptera</taxon>
        <taxon>Apocrita</taxon>
        <taxon>Aculeata</taxon>
        <taxon>Formicoidea</taxon>
        <taxon>Formicidae</taxon>
        <taxon>Dorylinae</taxon>
        <taxon>Ooceraea</taxon>
    </lineage>
</organism>
<reference evidence="1 2" key="1">
    <citation type="journal article" date="2014" name="Curr. Biol.">
        <title>The genome of the clonal raider ant Cerapachys biroi.</title>
        <authorList>
            <person name="Oxley P.R."/>
            <person name="Ji L."/>
            <person name="Fetter-Pruneda I."/>
            <person name="McKenzie S.K."/>
            <person name="Li C."/>
            <person name="Hu H."/>
            <person name="Zhang G."/>
            <person name="Kronauer D.J."/>
        </authorList>
    </citation>
    <scope>NUCLEOTIDE SEQUENCE [LARGE SCALE GENOMIC DNA]</scope>
</reference>
<accession>A0A026WCG1</accession>
<proteinExistence type="predicted"/>